<dbReference type="EMBL" id="AP019841">
    <property type="protein sequence ID" value="BBM55497.1"/>
    <property type="molecule type" value="Genomic_DNA"/>
</dbReference>
<proteinExistence type="predicted"/>
<reference evidence="1 2" key="1">
    <citation type="submission" date="2019-07" db="EMBL/GenBank/DDBJ databases">
        <title>Complete Genome Sequence of Leptotrichia wadei Strain JMUB3936.</title>
        <authorList>
            <person name="Watanabe S."/>
            <person name="Cui L."/>
        </authorList>
    </citation>
    <scope>NUCLEOTIDE SEQUENCE [LARGE SCALE GENOMIC DNA]</scope>
    <source>
        <strain evidence="1 2">JMUB3936</strain>
    </source>
</reference>
<gene>
    <name evidence="1" type="ORF">JMUB3936_1791</name>
</gene>
<dbReference type="Proteomes" id="UP000321944">
    <property type="component" value="Chromosome"/>
</dbReference>
<evidence type="ECO:0000313" key="1">
    <source>
        <dbReference type="EMBL" id="BBM55497.1"/>
    </source>
</evidence>
<protein>
    <submittedName>
        <fullName evidence="1">Uncharacterized protein</fullName>
    </submittedName>
</protein>
<organism evidence="1 2">
    <name type="scientific">Leptotrichia wadei</name>
    <dbReference type="NCBI Taxonomy" id="157687"/>
    <lineage>
        <taxon>Bacteria</taxon>
        <taxon>Fusobacteriati</taxon>
        <taxon>Fusobacteriota</taxon>
        <taxon>Fusobacteriia</taxon>
        <taxon>Fusobacteriales</taxon>
        <taxon>Leptotrichiaceae</taxon>
        <taxon>Leptotrichia</taxon>
    </lineage>
</organism>
<sequence length="88" mass="10229">MAAFGIGIKGISQKGDYCNFKTTPKAYEILYTISDAECVKELDYAVSDSNSDFHYKNYKEEKIDVPMIFFKLTKKYDLKKILMIRPVR</sequence>
<accession>A0A510KW74</accession>
<evidence type="ECO:0000313" key="2">
    <source>
        <dbReference type="Proteomes" id="UP000321944"/>
    </source>
</evidence>
<dbReference type="AlphaFoldDB" id="A0A510KW74"/>
<name>A0A510KW74_9FUSO</name>